<comment type="caution">
    <text evidence="2">The sequence shown here is derived from an EMBL/GenBank/DDBJ whole genome shotgun (WGS) entry which is preliminary data.</text>
</comment>
<evidence type="ECO:0008006" key="4">
    <source>
        <dbReference type="Google" id="ProtNLM"/>
    </source>
</evidence>
<feature type="transmembrane region" description="Helical" evidence="1">
    <location>
        <begin position="77"/>
        <end position="95"/>
    </location>
</feature>
<feature type="transmembrane region" description="Helical" evidence="1">
    <location>
        <begin position="102"/>
        <end position="122"/>
    </location>
</feature>
<reference evidence="2" key="1">
    <citation type="submission" date="2017-05" db="EMBL/GenBank/DDBJ databases">
        <authorList>
            <person name="Varghese N."/>
            <person name="Submissions S."/>
        </authorList>
    </citation>
    <scope>NUCLEOTIDE SEQUENCE</scope>
    <source>
        <strain evidence="2">DSM 18763</strain>
    </source>
</reference>
<sequence length="161" mass="19273">MKKEYKIFIFGLFLLFIQSSFILRDITFIIPDFITVYIIALFFWIYQQDLKKALIFSFIFSILQDMMLPNINFFNFFSKTLIILFILSIKNKFLFKNIYLKSLVALVCFIIEIVAKDIFIFFRTSLFEFPFTEHILYILLNLLVFYAFYIFNKGLGEIGKG</sequence>
<keyword evidence="3" id="KW-1185">Reference proteome</keyword>
<dbReference type="AlphaFoldDB" id="A0AA45WII7"/>
<keyword evidence="1" id="KW-1133">Transmembrane helix</keyword>
<feature type="transmembrane region" description="Helical" evidence="1">
    <location>
        <begin position="7"/>
        <end position="23"/>
    </location>
</feature>
<organism evidence="2 3">
    <name type="scientific">Venenivibrio stagnispumantis</name>
    <dbReference type="NCBI Taxonomy" id="407998"/>
    <lineage>
        <taxon>Bacteria</taxon>
        <taxon>Pseudomonadati</taxon>
        <taxon>Aquificota</taxon>
        <taxon>Aquificia</taxon>
        <taxon>Aquificales</taxon>
        <taxon>Hydrogenothermaceae</taxon>
        <taxon>Venenivibrio</taxon>
    </lineage>
</organism>
<keyword evidence="1" id="KW-0472">Membrane</keyword>
<evidence type="ECO:0000256" key="1">
    <source>
        <dbReference type="SAM" id="Phobius"/>
    </source>
</evidence>
<name>A0AA45WII7_9AQUI</name>
<evidence type="ECO:0000313" key="2">
    <source>
        <dbReference type="EMBL" id="SMP00596.1"/>
    </source>
</evidence>
<protein>
    <recommendedName>
        <fullName evidence="4">Rod shape-determining protein MreD</fullName>
    </recommendedName>
</protein>
<accession>A0AA45WII7</accession>
<dbReference type="Proteomes" id="UP001157947">
    <property type="component" value="Unassembled WGS sequence"/>
</dbReference>
<feature type="transmembrane region" description="Helical" evidence="1">
    <location>
        <begin position="134"/>
        <end position="151"/>
    </location>
</feature>
<evidence type="ECO:0000313" key="3">
    <source>
        <dbReference type="Proteomes" id="UP001157947"/>
    </source>
</evidence>
<keyword evidence="1" id="KW-0812">Transmembrane</keyword>
<feature type="transmembrane region" description="Helical" evidence="1">
    <location>
        <begin position="29"/>
        <end position="46"/>
    </location>
</feature>
<gene>
    <name evidence="2" type="ORF">SAMN06264868_101133</name>
</gene>
<dbReference type="EMBL" id="FXTX01000001">
    <property type="protein sequence ID" value="SMP00596.1"/>
    <property type="molecule type" value="Genomic_DNA"/>
</dbReference>
<proteinExistence type="predicted"/>